<evidence type="ECO:0000256" key="2">
    <source>
        <dbReference type="SAM" id="Phobius"/>
    </source>
</evidence>
<feature type="region of interest" description="Disordered" evidence="1">
    <location>
        <begin position="171"/>
        <end position="204"/>
    </location>
</feature>
<protein>
    <submittedName>
        <fullName evidence="3">Uncharacterized protein</fullName>
    </submittedName>
</protein>
<dbReference type="EMBL" id="FOZS01000002">
    <property type="protein sequence ID" value="SFS73504.1"/>
    <property type="molecule type" value="Genomic_DNA"/>
</dbReference>
<proteinExistence type="predicted"/>
<dbReference type="RefSeq" id="WP_092904957.1">
    <property type="nucleotide sequence ID" value="NZ_FOZS01000002.1"/>
</dbReference>
<evidence type="ECO:0000313" key="3">
    <source>
        <dbReference type="EMBL" id="SFS73504.1"/>
    </source>
</evidence>
<evidence type="ECO:0000256" key="1">
    <source>
        <dbReference type="SAM" id="MobiDB-lite"/>
    </source>
</evidence>
<dbReference type="OrthoDB" id="205900at2157"/>
<keyword evidence="2" id="KW-0472">Membrane</keyword>
<feature type="compositionally biased region" description="Basic and acidic residues" evidence="1">
    <location>
        <begin position="185"/>
        <end position="204"/>
    </location>
</feature>
<evidence type="ECO:0000313" key="4">
    <source>
        <dbReference type="Proteomes" id="UP000199199"/>
    </source>
</evidence>
<sequence length="204" mass="21964">MIDDALENSRIVRFLGRCRTAASAVLEPFRRAGNRLARYVKASVVYRWLTKEPEPDVIVIDLRETYTIGPFVRLFDRLLSGLADSYERSRTRAAVEGVAEVWQARPLKVVGLAGIVFVVVSALAAVGSGSLTTGRAAALAVLGALAALGVRSTRTLEGVLETRLGRALVAAFEPPEPPASANDLSDDRSEGVDDRDRALEDADT</sequence>
<accession>A0A1I6S9C0</accession>
<dbReference type="Proteomes" id="UP000199199">
    <property type="component" value="Unassembled WGS sequence"/>
</dbReference>
<keyword evidence="4" id="KW-1185">Reference proteome</keyword>
<feature type="transmembrane region" description="Helical" evidence="2">
    <location>
        <begin position="109"/>
        <end position="127"/>
    </location>
</feature>
<keyword evidence="2" id="KW-0812">Transmembrane</keyword>
<name>A0A1I6S9C0_9EURY</name>
<organism evidence="3 4">
    <name type="scientific">Halostagnicola kamekurae</name>
    <dbReference type="NCBI Taxonomy" id="619731"/>
    <lineage>
        <taxon>Archaea</taxon>
        <taxon>Methanobacteriati</taxon>
        <taxon>Methanobacteriota</taxon>
        <taxon>Stenosarchaea group</taxon>
        <taxon>Halobacteria</taxon>
        <taxon>Halobacteriales</taxon>
        <taxon>Natrialbaceae</taxon>
        <taxon>Halostagnicola</taxon>
    </lineage>
</organism>
<dbReference type="AlphaFoldDB" id="A0A1I6S9C0"/>
<keyword evidence="2" id="KW-1133">Transmembrane helix</keyword>
<gene>
    <name evidence="3" type="ORF">SAMN04488556_2504</name>
</gene>
<reference evidence="4" key="1">
    <citation type="submission" date="2016-10" db="EMBL/GenBank/DDBJ databases">
        <authorList>
            <person name="Varghese N."/>
            <person name="Submissions S."/>
        </authorList>
    </citation>
    <scope>NUCLEOTIDE SEQUENCE [LARGE SCALE GENOMIC DNA]</scope>
    <source>
        <strain evidence="4">DSM 22427</strain>
    </source>
</reference>
<feature type="transmembrane region" description="Helical" evidence="2">
    <location>
        <begin position="133"/>
        <end position="150"/>
    </location>
</feature>